<feature type="transmembrane region" description="Helical" evidence="1">
    <location>
        <begin position="21"/>
        <end position="42"/>
    </location>
</feature>
<proteinExistence type="predicted"/>
<keyword evidence="1" id="KW-0472">Membrane</keyword>
<dbReference type="EMBL" id="PYGK01000014">
    <property type="protein sequence ID" value="PSL24996.1"/>
    <property type="molecule type" value="Genomic_DNA"/>
</dbReference>
<sequence>MGRKSRTKRQRVIQQTQPASLALKIVTYLCLLIGISSLWAISEFSHIDNTRNGVVFFFLFAFLGLILSILFYILIYKTVPDFKKDRKVNKQWSNLFALGLGFFFLTPGIASYINRSYGIDQEKCSYNTIIRRSSSGGRYPEYYLFVLIDNYEERLTVFKSYWGSVKEGYAVRICLQKGILGFEYIKIKP</sequence>
<dbReference type="RefSeq" id="WP_106604918.1">
    <property type="nucleotide sequence ID" value="NZ_PYGK01000014.1"/>
</dbReference>
<evidence type="ECO:0000313" key="3">
    <source>
        <dbReference type="Proteomes" id="UP000240978"/>
    </source>
</evidence>
<dbReference type="Proteomes" id="UP000240978">
    <property type="component" value="Unassembled WGS sequence"/>
</dbReference>
<evidence type="ECO:0000256" key="1">
    <source>
        <dbReference type="SAM" id="Phobius"/>
    </source>
</evidence>
<feature type="transmembrane region" description="Helical" evidence="1">
    <location>
        <begin position="95"/>
        <end position="113"/>
    </location>
</feature>
<name>A0A2P8FTE3_9BACT</name>
<gene>
    <name evidence="2" type="ORF">CLV42_114145</name>
</gene>
<keyword evidence="1" id="KW-1133">Transmembrane helix</keyword>
<reference evidence="2 3" key="1">
    <citation type="submission" date="2018-03" db="EMBL/GenBank/DDBJ databases">
        <title>Genomic Encyclopedia of Archaeal and Bacterial Type Strains, Phase II (KMG-II): from individual species to whole genera.</title>
        <authorList>
            <person name="Goeker M."/>
        </authorList>
    </citation>
    <scope>NUCLEOTIDE SEQUENCE [LARGE SCALE GENOMIC DNA]</scope>
    <source>
        <strain evidence="2 3">DSM 18107</strain>
    </source>
</reference>
<protein>
    <submittedName>
        <fullName evidence="2">Uncharacterized protein</fullName>
    </submittedName>
</protein>
<accession>A0A2P8FTE3</accession>
<comment type="caution">
    <text evidence="2">The sequence shown here is derived from an EMBL/GenBank/DDBJ whole genome shotgun (WGS) entry which is preliminary data.</text>
</comment>
<keyword evidence="3" id="KW-1185">Reference proteome</keyword>
<keyword evidence="1" id="KW-0812">Transmembrane</keyword>
<evidence type="ECO:0000313" key="2">
    <source>
        <dbReference type="EMBL" id="PSL24996.1"/>
    </source>
</evidence>
<organism evidence="2 3">
    <name type="scientific">Chitinophaga ginsengisoli</name>
    <dbReference type="NCBI Taxonomy" id="363837"/>
    <lineage>
        <taxon>Bacteria</taxon>
        <taxon>Pseudomonadati</taxon>
        <taxon>Bacteroidota</taxon>
        <taxon>Chitinophagia</taxon>
        <taxon>Chitinophagales</taxon>
        <taxon>Chitinophagaceae</taxon>
        <taxon>Chitinophaga</taxon>
    </lineage>
</organism>
<feature type="transmembrane region" description="Helical" evidence="1">
    <location>
        <begin position="54"/>
        <end position="75"/>
    </location>
</feature>
<dbReference type="AlphaFoldDB" id="A0A2P8FTE3"/>